<dbReference type="Pfam" id="PF02028">
    <property type="entry name" value="BCCT"/>
    <property type="match status" value="1"/>
</dbReference>
<keyword evidence="2" id="KW-0813">Transport</keyword>
<dbReference type="eggNOG" id="COG1292">
    <property type="taxonomic scope" value="Bacteria"/>
</dbReference>
<reference evidence="8 9" key="1">
    <citation type="submission" date="2014-09" db="EMBL/GenBank/DDBJ databases">
        <title>Genome sequencing and annotation of Bacillus Okhensis strain Kh10-101T.</title>
        <authorList>
            <person name="Prakash J.S."/>
        </authorList>
    </citation>
    <scope>NUCLEOTIDE SEQUENCE [LARGE SCALE GENOMIC DNA]</scope>
    <source>
        <strain evidence="9">Kh10-101T</strain>
    </source>
</reference>
<evidence type="ECO:0000256" key="5">
    <source>
        <dbReference type="ARBA" id="ARBA00022989"/>
    </source>
</evidence>
<proteinExistence type="predicted"/>
<dbReference type="STRING" id="333138.LQ50_05515"/>
<evidence type="ECO:0000313" key="9">
    <source>
        <dbReference type="Proteomes" id="UP000030832"/>
    </source>
</evidence>
<evidence type="ECO:0000256" key="4">
    <source>
        <dbReference type="ARBA" id="ARBA00022692"/>
    </source>
</evidence>
<keyword evidence="3" id="KW-1003">Cell membrane</keyword>
<dbReference type="Proteomes" id="UP000030832">
    <property type="component" value="Unassembled WGS sequence"/>
</dbReference>
<keyword evidence="6 7" id="KW-0472">Membrane</keyword>
<evidence type="ECO:0000256" key="6">
    <source>
        <dbReference type="ARBA" id="ARBA00023136"/>
    </source>
</evidence>
<keyword evidence="5 7" id="KW-1133">Transmembrane helix</keyword>
<evidence type="ECO:0000256" key="2">
    <source>
        <dbReference type="ARBA" id="ARBA00022448"/>
    </source>
</evidence>
<dbReference type="AlphaFoldDB" id="A0A0B0ING1"/>
<dbReference type="InterPro" id="IPR000060">
    <property type="entry name" value="BCCT_transptr"/>
</dbReference>
<feature type="transmembrane region" description="Helical" evidence="7">
    <location>
        <begin position="26"/>
        <end position="43"/>
    </location>
</feature>
<comment type="caution">
    <text evidence="8">The sequence shown here is derived from an EMBL/GenBank/DDBJ whole genome shotgun (WGS) entry which is preliminary data.</text>
</comment>
<keyword evidence="9" id="KW-1185">Reference proteome</keyword>
<gene>
    <name evidence="8" type="ORF">LQ50_05515</name>
</gene>
<dbReference type="GO" id="GO:0005886">
    <property type="term" value="C:plasma membrane"/>
    <property type="evidence" value="ECO:0007669"/>
    <property type="project" value="UniProtKB-SubCell"/>
</dbReference>
<protein>
    <submittedName>
        <fullName evidence="8">Uncharacterized protein</fullName>
    </submittedName>
</protein>
<dbReference type="EMBL" id="JRJU01000004">
    <property type="protein sequence ID" value="KHF41216.1"/>
    <property type="molecule type" value="Genomic_DNA"/>
</dbReference>
<organism evidence="8 9">
    <name type="scientific">Halalkalibacter okhensis</name>
    <dbReference type="NCBI Taxonomy" id="333138"/>
    <lineage>
        <taxon>Bacteria</taxon>
        <taxon>Bacillati</taxon>
        <taxon>Bacillota</taxon>
        <taxon>Bacilli</taxon>
        <taxon>Bacillales</taxon>
        <taxon>Bacillaceae</taxon>
        <taxon>Halalkalibacter</taxon>
    </lineage>
</organism>
<dbReference type="GO" id="GO:0022857">
    <property type="term" value="F:transmembrane transporter activity"/>
    <property type="evidence" value="ECO:0007669"/>
    <property type="project" value="InterPro"/>
</dbReference>
<evidence type="ECO:0000256" key="1">
    <source>
        <dbReference type="ARBA" id="ARBA00004651"/>
    </source>
</evidence>
<comment type="subcellular location">
    <subcellularLocation>
        <location evidence="1">Cell membrane</location>
        <topology evidence="1">Multi-pass membrane protein</topology>
    </subcellularLocation>
</comment>
<evidence type="ECO:0000313" key="8">
    <source>
        <dbReference type="EMBL" id="KHF41216.1"/>
    </source>
</evidence>
<accession>A0A0B0ING1</accession>
<evidence type="ECO:0000256" key="3">
    <source>
        <dbReference type="ARBA" id="ARBA00022475"/>
    </source>
</evidence>
<name>A0A0B0ING1_9BACI</name>
<sequence>MAAIAAILLISGGLDALQTAPLIAALPFTILIFMIIFAFVKMIRKEPLPPTDPNKGFEIKARKVKVSRGRERFFRGYGSAHVQSHFLFFR</sequence>
<keyword evidence="4 7" id="KW-0812">Transmembrane</keyword>
<evidence type="ECO:0000256" key="7">
    <source>
        <dbReference type="SAM" id="Phobius"/>
    </source>
</evidence>